<dbReference type="PANTHER" id="PTHR47959">
    <property type="entry name" value="ATP-DEPENDENT RNA HELICASE RHLE-RELATED"/>
    <property type="match status" value="1"/>
</dbReference>
<dbReference type="RefSeq" id="WP_210854639.1">
    <property type="nucleotide sequence ID" value="NZ_JAGQDD010000010.1"/>
</dbReference>
<dbReference type="Gene3D" id="3.40.50.300">
    <property type="entry name" value="P-loop containing nucleotide triphosphate hydrolases"/>
    <property type="match status" value="2"/>
</dbReference>
<reference evidence="12 13" key="1">
    <citation type="submission" date="2021-04" db="EMBL/GenBank/DDBJ databases">
        <title>The genome sequence of Ideonella sp. 3Y2.</title>
        <authorList>
            <person name="Liu Y."/>
        </authorList>
    </citation>
    <scope>NUCLEOTIDE SEQUENCE [LARGE SCALE GENOMIC DNA]</scope>
    <source>
        <strain evidence="12 13">3Y2</strain>
    </source>
</reference>
<evidence type="ECO:0000256" key="5">
    <source>
        <dbReference type="ARBA" id="ARBA00038437"/>
    </source>
</evidence>
<dbReference type="InterPro" id="IPR050079">
    <property type="entry name" value="DEAD_box_RNA_helicase"/>
</dbReference>
<dbReference type="PANTHER" id="PTHR47959:SF17">
    <property type="entry name" value="ATP-DEPENDENT RNA HELICASE DEAD BOX FAMILY"/>
    <property type="match status" value="1"/>
</dbReference>
<dbReference type="GO" id="GO:0005829">
    <property type="term" value="C:cytosol"/>
    <property type="evidence" value="ECO:0007669"/>
    <property type="project" value="TreeGrafter"/>
</dbReference>
<dbReference type="InterPro" id="IPR000629">
    <property type="entry name" value="RNA-helicase_DEAD-box_CS"/>
</dbReference>
<comment type="caution">
    <text evidence="12">The sequence shown here is derived from an EMBL/GenBank/DDBJ whole genome shotgun (WGS) entry which is preliminary data.</text>
</comment>
<dbReference type="AlphaFoldDB" id="A0A940YA32"/>
<evidence type="ECO:0000256" key="8">
    <source>
        <dbReference type="SAM" id="MobiDB-lite"/>
    </source>
</evidence>
<keyword evidence="4 7" id="KW-0067">ATP-binding</keyword>
<evidence type="ECO:0000256" key="4">
    <source>
        <dbReference type="ARBA" id="ARBA00022840"/>
    </source>
</evidence>
<dbReference type="PROSITE" id="PS00039">
    <property type="entry name" value="DEAD_ATP_HELICASE"/>
    <property type="match status" value="1"/>
</dbReference>
<evidence type="ECO:0000256" key="7">
    <source>
        <dbReference type="RuleBase" id="RU000492"/>
    </source>
</evidence>
<feature type="compositionally biased region" description="Basic and acidic residues" evidence="8">
    <location>
        <begin position="447"/>
        <end position="532"/>
    </location>
</feature>
<organism evidence="12 13">
    <name type="scientific">Ideonella alba</name>
    <dbReference type="NCBI Taxonomy" id="2824118"/>
    <lineage>
        <taxon>Bacteria</taxon>
        <taxon>Pseudomonadati</taxon>
        <taxon>Pseudomonadota</taxon>
        <taxon>Betaproteobacteria</taxon>
        <taxon>Burkholderiales</taxon>
        <taxon>Sphaerotilaceae</taxon>
        <taxon>Ideonella</taxon>
    </lineage>
</organism>
<feature type="domain" description="Helicase C-terminal" evidence="10">
    <location>
        <begin position="244"/>
        <end position="389"/>
    </location>
</feature>
<proteinExistence type="inferred from homology"/>
<dbReference type="InterPro" id="IPR011545">
    <property type="entry name" value="DEAD/DEAH_box_helicase_dom"/>
</dbReference>
<feature type="compositionally biased region" description="Low complexity" evidence="8">
    <location>
        <begin position="396"/>
        <end position="406"/>
    </location>
</feature>
<evidence type="ECO:0000313" key="13">
    <source>
        <dbReference type="Proteomes" id="UP000676246"/>
    </source>
</evidence>
<dbReference type="Pfam" id="PF00270">
    <property type="entry name" value="DEAD"/>
    <property type="match status" value="1"/>
</dbReference>
<sequence length="571" mass="62740">MSFESLGLDEALVRALTTAGYEKPTDVQAQAIPAALAGKDLRVCSNTGSGKTAAFVLPALMKVIAARKDPANKPKKGEVKGPRILVLVPTRELSMQVAKAASNYGRYVQWLSVTSVVGGVPYPAQLKALRGPLDILIATPGRLIDHIQSGKAVLENVEMLVLDEADRMLDMGFIEDIEHIAEQLPRHRQTLMASATFAGEVGRLAQRLQKEDVERIEIAAHTEKHENIAQQIMWADDLDHKHALLDHLLTEREVDQAVVFTSTQIDADRLADRLGEMGHSVAALHGGMPQGRRNRVLQGLRSRHLRILVATDVAARGIDVPTITHVINYGLPLKAEDYVHRIGRTGRAGRSGRAVTLAERRDVPMIKRIQHYTTQAIPVGTVVGLEPQRPAPDLVGRPPRGGAPRGQSRNYGGQQGGGRFANERPGHFGGRGSHGPHGQPGQGQRGPRRDDAFGQGPHERTNHERREAAPWERRGEPRNDRRDDTRFDPRFDRGGEAPRFERNDAPRFERRDERPTPGGRPFEHRGPRREGDGAAPRHHAGGPRPQADAGSSKPRWASKGSMPAGRPRKSM</sequence>
<dbReference type="GO" id="GO:0005524">
    <property type="term" value="F:ATP binding"/>
    <property type="evidence" value="ECO:0007669"/>
    <property type="project" value="UniProtKB-KW"/>
</dbReference>
<dbReference type="SUPFAM" id="SSF52540">
    <property type="entry name" value="P-loop containing nucleoside triphosphate hydrolases"/>
    <property type="match status" value="1"/>
</dbReference>
<feature type="region of interest" description="Disordered" evidence="8">
    <location>
        <begin position="381"/>
        <end position="571"/>
    </location>
</feature>
<evidence type="ECO:0000256" key="2">
    <source>
        <dbReference type="ARBA" id="ARBA00022801"/>
    </source>
</evidence>
<dbReference type="CDD" id="cd00268">
    <property type="entry name" value="DEADc"/>
    <property type="match status" value="1"/>
</dbReference>
<dbReference type="GO" id="GO:0003724">
    <property type="term" value="F:RNA helicase activity"/>
    <property type="evidence" value="ECO:0007669"/>
    <property type="project" value="InterPro"/>
</dbReference>
<dbReference type="Proteomes" id="UP000676246">
    <property type="component" value="Unassembled WGS sequence"/>
</dbReference>
<dbReference type="InterPro" id="IPR001650">
    <property type="entry name" value="Helicase_C-like"/>
</dbReference>
<dbReference type="InterPro" id="IPR027417">
    <property type="entry name" value="P-loop_NTPase"/>
</dbReference>
<dbReference type="InterPro" id="IPR014014">
    <property type="entry name" value="RNA_helicase_DEAD_Q_motif"/>
</dbReference>
<dbReference type="InterPro" id="IPR044742">
    <property type="entry name" value="DEAD/DEAH_RhlB"/>
</dbReference>
<evidence type="ECO:0000256" key="1">
    <source>
        <dbReference type="ARBA" id="ARBA00022741"/>
    </source>
</evidence>
<dbReference type="PROSITE" id="PS51192">
    <property type="entry name" value="HELICASE_ATP_BIND_1"/>
    <property type="match status" value="1"/>
</dbReference>
<accession>A0A940YA32</accession>
<evidence type="ECO:0000256" key="3">
    <source>
        <dbReference type="ARBA" id="ARBA00022806"/>
    </source>
</evidence>
<dbReference type="CDD" id="cd18787">
    <property type="entry name" value="SF2_C_DEAD"/>
    <property type="match status" value="1"/>
</dbReference>
<evidence type="ECO:0000259" key="11">
    <source>
        <dbReference type="PROSITE" id="PS51195"/>
    </source>
</evidence>
<keyword evidence="13" id="KW-1185">Reference proteome</keyword>
<dbReference type="InterPro" id="IPR014001">
    <property type="entry name" value="Helicase_ATP-bd"/>
</dbReference>
<comment type="similarity">
    <text evidence="5 7">Belongs to the DEAD box helicase family.</text>
</comment>
<dbReference type="SMART" id="SM00490">
    <property type="entry name" value="HELICc"/>
    <property type="match status" value="1"/>
</dbReference>
<protein>
    <submittedName>
        <fullName evidence="12">DEAD/DEAH box helicase</fullName>
    </submittedName>
</protein>
<feature type="domain" description="DEAD-box RNA helicase Q" evidence="11">
    <location>
        <begin position="1"/>
        <end position="29"/>
    </location>
</feature>
<dbReference type="SMART" id="SM00487">
    <property type="entry name" value="DEXDc"/>
    <property type="match status" value="1"/>
</dbReference>
<dbReference type="PROSITE" id="PS51194">
    <property type="entry name" value="HELICASE_CTER"/>
    <property type="match status" value="1"/>
</dbReference>
<feature type="domain" description="Helicase ATP-binding" evidence="9">
    <location>
        <begin position="32"/>
        <end position="215"/>
    </location>
</feature>
<dbReference type="EMBL" id="JAGQDD010000010">
    <property type="protein sequence ID" value="MBQ0931663.1"/>
    <property type="molecule type" value="Genomic_DNA"/>
</dbReference>
<keyword evidence="1 7" id="KW-0547">Nucleotide-binding</keyword>
<dbReference type="PROSITE" id="PS51195">
    <property type="entry name" value="Q_MOTIF"/>
    <property type="match status" value="1"/>
</dbReference>
<keyword evidence="2 7" id="KW-0378">Hydrolase</keyword>
<dbReference type="GO" id="GO:0016787">
    <property type="term" value="F:hydrolase activity"/>
    <property type="evidence" value="ECO:0007669"/>
    <property type="project" value="UniProtKB-KW"/>
</dbReference>
<keyword evidence="3 7" id="KW-0347">Helicase</keyword>
<gene>
    <name evidence="12" type="ORF">KAK03_14345</name>
</gene>
<name>A0A940YA32_9BURK</name>
<evidence type="ECO:0000256" key="6">
    <source>
        <dbReference type="PROSITE-ProRule" id="PRU00552"/>
    </source>
</evidence>
<dbReference type="GO" id="GO:0003676">
    <property type="term" value="F:nucleic acid binding"/>
    <property type="evidence" value="ECO:0007669"/>
    <property type="project" value="InterPro"/>
</dbReference>
<evidence type="ECO:0000259" key="9">
    <source>
        <dbReference type="PROSITE" id="PS51192"/>
    </source>
</evidence>
<feature type="short sequence motif" description="Q motif" evidence="6">
    <location>
        <begin position="1"/>
        <end position="29"/>
    </location>
</feature>
<evidence type="ECO:0000259" key="10">
    <source>
        <dbReference type="PROSITE" id="PS51194"/>
    </source>
</evidence>
<evidence type="ECO:0000313" key="12">
    <source>
        <dbReference type="EMBL" id="MBQ0931663.1"/>
    </source>
</evidence>
<feature type="compositionally biased region" description="Gly residues" evidence="8">
    <location>
        <begin position="427"/>
        <end position="444"/>
    </location>
</feature>
<dbReference type="Pfam" id="PF00271">
    <property type="entry name" value="Helicase_C"/>
    <property type="match status" value="1"/>
</dbReference>